<gene>
    <name evidence="1" type="ORF">ACFSW4_00205</name>
</gene>
<reference evidence="2" key="1">
    <citation type="journal article" date="2019" name="Int. J. Syst. Evol. Microbiol.">
        <title>The Global Catalogue of Microorganisms (GCM) 10K type strain sequencing project: providing services to taxonomists for standard genome sequencing and annotation.</title>
        <authorList>
            <consortium name="The Broad Institute Genomics Platform"/>
            <consortium name="The Broad Institute Genome Sequencing Center for Infectious Disease"/>
            <person name="Wu L."/>
            <person name="Ma J."/>
        </authorList>
    </citation>
    <scope>NUCLEOTIDE SEQUENCE [LARGE SCALE GENOMIC DNA]</scope>
    <source>
        <strain evidence="2">TISTR 1571</strain>
    </source>
</reference>
<dbReference type="EMBL" id="JBHUMZ010000003">
    <property type="protein sequence ID" value="MFD2637305.1"/>
    <property type="molecule type" value="Genomic_DNA"/>
</dbReference>
<evidence type="ECO:0000313" key="2">
    <source>
        <dbReference type="Proteomes" id="UP001597452"/>
    </source>
</evidence>
<keyword evidence="2" id="KW-1185">Reference proteome</keyword>
<sequence length="114" mass="13450">MNKLNVQHYTNEYNDRVTQMTETIDKQTVVAKTTHIVNQDAEHIGFVKLKRGREYSLEFFVDQPEDIDAKINDLNDITWIEEQMKLELTRLIREMGGEEQVAQTHPTLFRTKIN</sequence>
<dbReference type="RefSeq" id="WP_054754600.1">
    <property type="nucleotide sequence ID" value="NZ_JBHUMZ010000003.1"/>
</dbReference>
<accession>A0ABW5Q6E2</accession>
<organism evidence="1 2">
    <name type="scientific">Piscibacillus salipiscarius</name>
    <dbReference type="NCBI Taxonomy" id="299480"/>
    <lineage>
        <taxon>Bacteria</taxon>
        <taxon>Bacillati</taxon>
        <taxon>Bacillota</taxon>
        <taxon>Bacilli</taxon>
        <taxon>Bacillales</taxon>
        <taxon>Bacillaceae</taxon>
        <taxon>Piscibacillus</taxon>
    </lineage>
</organism>
<dbReference type="Proteomes" id="UP001597452">
    <property type="component" value="Unassembled WGS sequence"/>
</dbReference>
<proteinExistence type="predicted"/>
<evidence type="ECO:0000313" key="1">
    <source>
        <dbReference type="EMBL" id="MFD2637305.1"/>
    </source>
</evidence>
<protein>
    <submittedName>
        <fullName evidence="1">Uncharacterized protein</fullName>
    </submittedName>
</protein>
<comment type="caution">
    <text evidence="1">The sequence shown here is derived from an EMBL/GenBank/DDBJ whole genome shotgun (WGS) entry which is preliminary data.</text>
</comment>
<name>A0ABW5Q6E2_9BACI</name>